<dbReference type="Proteomes" id="UP001159427">
    <property type="component" value="Unassembled WGS sequence"/>
</dbReference>
<dbReference type="InterPro" id="IPR049012">
    <property type="entry name" value="Mutator_transp_dom"/>
</dbReference>
<evidence type="ECO:0000313" key="3">
    <source>
        <dbReference type="Proteomes" id="UP001159427"/>
    </source>
</evidence>
<dbReference type="EMBL" id="CALNXI010000642">
    <property type="protein sequence ID" value="CAH3030570.1"/>
    <property type="molecule type" value="Genomic_DNA"/>
</dbReference>
<dbReference type="InterPro" id="IPR036397">
    <property type="entry name" value="RNaseH_sf"/>
</dbReference>
<dbReference type="Pfam" id="PF20700">
    <property type="entry name" value="Mutator"/>
    <property type="match status" value="1"/>
</dbReference>
<gene>
    <name evidence="2" type="ORF">PEVE_00038212</name>
</gene>
<feature type="domain" description="Mutator-like transposase" evidence="1">
    <location>
        <begin position="1"/>
        <end position="124"/>
    </location>
</feature>
<name>A0ABN8MLE5_9CNID</name>
<reference evidence="2 3" key="1">
    <citation type="submission" date="2022-05" db="EMBL/GenBank/DDBJ databases">
        <authorList>
            <consortium name="Genoscope - CEA"/>
            <person name="William W."/>
        </authorList>
    </citation>
    <scope>NUCLEOTIDE SEQUENCE [LARGE SCALE GENOMIC DNA]</scope>
</reference>
<keyword evidence="3" id="KW-1185">Reference proteome</keyword>
<dbReference type="Gene3D" id="3.30.420.10">
    <property type="entry name" value="Ribonuclease H-like superfamily/Ribonuclease H"/>
    <property type="match status" value="1"/>
</dbReference>
<sequence>MEPAAAVELFNRAPDQSVKFSVYTGDDDSTTEAPIREKVTYEVEKNSDIIHMKRSLTTSLYNLSQNEKFDNCSPLSQKVINYLVKCFSYVTAQNKGDSKGIQAAIKSIVPHDFGDHSSCETGWCKFKSNPGTYKHKELPYGKDMHGKKLELELNNIFNDYSTDAVAEKLAPLTNSPRNEALNSVIGSKNQKITFYGGSESNDFRVACGVAQTNLRYTYISTKSRTNKNVVTVLLGHNSLTFDIPVLLRNSESAFKERLQAMDVFFADCLKLFKTLVRENKTVVENSGVVSASHAAEDVIYLDRRHILMQTFKGNLHHPQYLKKNMIEKISGSGLAFQDLQRVYGRFGKEGLIATLSQPP</sequence>
<evidence type="ECO:0000313" key="2">
    <source>
        <dbReference type="EMBL" id="CAH3030570.1"/>
    </source>
</evidence>
<comment type="caution">
    <text evidence="2">The sequence shown here is derived from an EMBL/GenBank/DDBJ whole genome shotgun (WGS) entry which is preliminary data.</text>
</comment>
<proteinExistence type="predicted"/>
<protein>
    <recommendedName>
        <fullName evidence="1">Mutator-like transposase domain-containing protein</fullName>
    </recommendedName>
</protein>
<organism evidence="2 3">
    <name type="scientific">Porites evermanni</name>
    <dbReference type="NCBI Taxonomy" id="104178"/>
    <lineage>
        <taxon>Eukaryota</taxon>
        <taxon>Metazoa</taxon>
        <taxon>Cnidaria</taxon>
        <taxon>Anthozoa</taxon>
        <taxon>Hexacorallia</taxon>
        <taxon>Scleractinia</taxon>
        <taxon>Fungiina</taxon>
        <taxon>Poritidae</taxon>
        <taxon>Porites</taxon>
    </lineage>
</organism>
<evidence type="ECO:0000259" key="1">
    <source>
        <dbReference type="Pfam" id="PF20700"/>
    </source>
</evidence>
<accession>A0ABN8MLE5</accession>